<organism evidence="3 4">
    <name type="scientific">Thermomonas carbonis</name>
    <dbReference type="NCBI Taxonomy" id="1463158"/>
    <lineage>
        <taxon>Bacteria</taxon>
        <taxon>Pseudomonadati</taxon>
        <taxon>Pseudomonadota</taxon>
        <taxon>Gammaproteobacteria</taxon>
        <taxon>Lysobacterales</taxon>
        <taxon>Lysobacteraceae</taxon>
        <taxon>Thermomonas</taxon>
    </lineage>
</organism>
<proteinExistence type="predicted"/>
<dbReference type="GO" id="GO:0005524">
    <property type="term" value="F:ATP binding"/>
    <property type="evidence" value="ECO:0007669"/>
    <property type="project" value="UniProtKB-UniRule"/>
</dbReference>
<dbReference type="PANTHER" id="PTHR44329">
    <property type="entry name" value="SERINE/THREONINE-PROTEIN KINASE TNNI3K-RELATED"/>
    <property type="match status" value="1"/>
</dbReference>
<dbReference type="PROSITE" id="PS00107">
    <property type="entry name" value="PROTEIN_KINASE_ATP"/>
    <property type="match status" value="1"/>
</dbReference>
<dbReference type="InterPro" id="IPR011009">
    <property type="entry name" value="Kinase-like_dom_sf"/>
</dbReference>
<dbReference type="SUPFAM" id="SSF56112">
    <property type="entry name" value="Protein kinase-like (PK-like)"/>
    <property type="match status" value="1"/>
</dbReference>
<dbReference type="GO" id="GO:0004674">
    <property type="term" value="F:protein serine/threonine kinase activity"/>
    <property type="evidence" value="ECO:0007669"/>
    <property type="project" value="TreeGrafter"/>
</dbReference>
<reference evidence="3 4" key="1">
    <citation type="submission" date="2020-08" db="EMBL/GenBank/DDBJ databases">
        <title>Genome sequence of Thermomonas carbonis KCTC 42013T.</title>
        <authorList>
            <person name="Hyun D.-W."/>
            <person name="Bae J.-W."/>
        </authorList>
    </citation>
    <scope>NUCLEOTIDE SEQUENCE [LARGE SCALE GENOMIC DNA]</scope>
    <source>
        <strain evidence="3 4">KCTC 42013</strain>
    </source>
</reference>
<evidence type="ECO:0000259" key="2">
    <source>
        <dbReference type="PROSITE" id="PS50011"/>
    </source>
</evidence>
<dbReference type="Gene3D" id="1.10.510.10">
    <property type="entry name" value="Transferase(Phosphotransferase) domain 1"/>
    <property type="match status" value="1"/>
</dbReference>
<dbReference type="RefSeq" id="WP_187552321.1">
    <property type="nucleotide sequence ID" value="NZ_BMZL01000001.1"/>
</dbReference>
<dbReference type="Proteomes" id="UP000515804">
    <property type="component" value="Chromosome"/>
</dbReference>
<feature type="domain" description="Protein kinase" evidence="2">
    <location>
        <begin position="11"/>
        <end position="301"/>
    </location>
</feature>
<accession>A0A7G9SPM9</accession>
<gene>
    <name evidence="3" type="ORF">H9L16_14315</name>
</gene>
<dbReference type="EMBL" id="CP060719">
    <property type="protein sequence ID" value="QNN69804.1"/>
    <property type="molecule type" value="Genomic_DNA"/>
</dbReference>
<sequence length="307" mass="34906">MNPQDLNVPGYELLEVLGRGANATVYLAQDERLNRKVAVKVWNRRGEKRAQQEASKIASFSHHLIVATFLFGRVGKRPFCVMEYVAGKDGKSWLRAGPPLSERLEIWRQYTTALRHIHHVGAVHGDPHLGNILIRLDVSRQDSRESLSLKLADAGTSRYWNDHTEFDQREADLILETASRIFVAESFDALWIHPQAFGYGHSLDVLDECAKYLSIAFQNADQDMQALVATNLADLIYRYPFFDIETVIAQVQQSGVTTGQRLVRRLNAKLHRITNVLDAATEWTPESREIYSDLSVRRAYEIKMISG</sequence>
<dbReference type="KEGG" id="tcn:H9L16_14315"/>
<dbReference type="SMART" id="SM00220">
    <property type="entry name" value="S_TKc"/>
    <property type="match status" value="1"/>
</dbReference>
<evidence type="ECO:0000256" key="1">
    <source>
        <dbReference type="PROSITE-ProRule" id="PRU10141"/>
    </source>
</evidence>
<keyword evidence="4" id="KW-1185">Reference proteome</keyword>
<dbReference type="InterPro" id="IPR017441">
    <property type="entry name" value="Protein_kinase_ATP_BS"/>
</dbReference>
<dbReference type="InterPro" id="IPR000719">
    <property type="entry name" value="Prot_kinase_dom"/>
</dbReference>
<dbReference type="Gene3D" id="3.30.200.20">
    <property type="entry name" value="Phosphorylase Kinase, domain 1"/>
    <property type="match status" value="1"/>
</dbReference>
<protein>
    <submittedName>
        <fullName evidence="3">Protein kinase</fullName>
    </submittedName>
</protein>
<dbReference type="Pfam" id="PF00069">
    <property type="entry name" value="Pkinase"/>
    <property type="match status" value="1"/>
</dbReference>
<keyword evidence="1" id="KW-0547">Nucleotide-binding</keyword>
<keyword evidence="1" id="KW-0067">ATP-binding</keyword>
<keyword evidence="3" id="KW-0418">Kinase</keyword>
<dbReference type="InterPro" id="IPR051681">
    <property type="entry name" value="Ser/Thr_Kinases-Pseudokinases"/>
</dbReference>
<name>A0A7G9SPM9_9GAMM</name>
<evidence type="ECO:0000313" key="3">
    <source>
        <dbReference type="EMBL" id="QNN69804.1"/>
    </source>
</evidence>
<dbReference type="PROSITE" id="PS50011">
    <property type="entry name" value="PROTEIN_KINASE_DOM"/>
    <property type="match status" value="1"/>
</dbReference>
<evidence type="ECO:0000313" key="4">
    <source>
        <dbReference type="Proteomes" id="UP000515804"/>
    </source>
</evidence>
<feature type="binding site" evidence="1">
    <location>
        <position position="40"/>
    </location>
    <ligand>
        <name>ATP</name>
        <dbReference type="ChEBI" id="CHEBI:30616"/>
    </ligand>
</feature>
<dbReference type="PANTHER" id="PTHR44329:SF214">
    <property type="entry name" value="PROTEIN KINASE DOMAIN-CONTAINING PROTEIN"/>
    <property type="match status" value="1"/>
</dbReference>
<dbReference type="AlphaFoldDB" id="A0A7G9SPM9"/>
<keyword evidence="3" id="KW-0808">Transferase</keyword>